<dbReference type="InterPro" id="IPR045054">
    <property type="entry name" value="P4HA-like"/>
</dbReference>
<dbReference type="STRING" id="102285.A0A0R3U024"/>
<keyword evidence="3" id="KW-0408">Iron</keyword>
<dbReference type="GO" id="GO:0031418">
    <property type="term" value="F:L-ascorbic acid binding"/>
    <property type="evidence" value="ECO:0007669"/>
    <property type="project" value="UniProtKB-KW"/>
</dbReference>
<name>A0A0R3U024_RODNA</name>
<evidence type="ECO:0000256" key="1">
    <source>
        <dbReference type="ARBA" id="ARBA00022723"/>
    </source>
</evidence>
<keyword evidence="1" id="KW-0479">Metal-binding</keyword>
<reference evidence="4 5" key="2">
    <citation type="submission" date="2018-11" db="EMBL/GenBank/DDBJ databases">
        <authorList>
            <consortium name="Pathogen Informatics"/>
        </authorList>
    </citation>
    <scope>NUCLEOTIDE SEQUENCE [LARGE SCALE GENOMIC DNA]</scope>
</reference>
<dbReference type="EMBL" id="UZAE01015449">
    <property type="protein sequence ID" value="VDO15965.1"/>
    <property type="molecule type" value="Genomic_DNA"/>
</dbReference>
<keyword evidence="5" id="KW-1185">Reference proteome</keyword>
<dbReference type="PANTHER" id="PTHR10869:SF244">
    <property type="entry name" value="PROLYL 4-HYDROXYLASE SUBUNIT ALPHA-2"/>
    <property type="match status" value="1"/>
</dbReference>
<dbReference type="PANTHER" id="PTHR10869">
    <property type="entry name" value="PROLYL 4-HYDROXYLASE ALPHA SUBUNIT"/>
    <property type="match status" value="1"/>
</dbReference>
<evidence type="ECO:0000313" key="5">
    <source>
        <dbReference type="Proteomes" id="UP000278807"/>
    </source>
</evidence>
<gene>
    <name evidence="4" type="ORF">HNAJ_LOCUS13447</name>
</gene>
<protein>
    <submittedName>
        <fullName evidence="6">Fe2OG dioxygenase domain-containing protein</fullName>
    </submittedName>
</protein>
<keyword evidence="2" id="KW-0847">Vitamin C</keyword>
<dbReference type="OrthoDB" id="420380at2759"/>
<accession>A0A0R3U024</accession>
<dbReference type="Proteomes" id="UP000278807">
    <property type="component" value="Unassembled WGS sequence"/>
</dbReference>
<dbReference type="AlphaFoldDB" id="A0A0R3U024"/>
<reference evidence="6" key="1">
    <citation type="submission" date="2017-02" db="UniProtKB">
        <authorList>
            <consortium name="WormBaseParasite"/>
        </authorList>
    </citation>
    <scope>IDENTIFICATION</scope>
</reference>
<evidence type="ECO:0000256" key="3">
    <source>
        <dbReference type="ARBA" id="ARBA00023004"/>
    </source>
</evidence>
<evidence type="ECO:0000256" key="2">
    <source>
        <dbReference type="ARBA" id="ARBA00022896"/>
    </source>
</evidence>
<dbReference type="GO" id="GO:0005783">
    <property type="term" value="C:endoplasmic reticulum"/>
    <property type="evidence" value="ECO:0007669"/>
    <property type="project" value="TreeGrafter"/>
</dbReference>
<dbReference type="GO" id="GO:0004656">
    <property type="term" value="F:procollagen-proline 4-dioxygenase activity"/>
    <property type="evidence" value="ECO:0007669"/>
    <property type="project" value="TreeGrafter"/>
</dbReference>
<proteinExistence type="predicted"/>
<dbReference type="WBParaSite" id="HNAJ_0001347301-mRNA-1">
    <property type="protein sequence ID" value="HNAJ_0001347301-mRNA-1"/>
    <property type="gene ID" value="HNAJ_0001347301"/>
</dbReference>
<evidence type="ECO:0000313" key="6">
    <source>
        <dbReference type="WBParaSite" id="HNAJ_0001347301-mRNA-1"/>
    </source>
</evidence>
<evidence type="ECO:0000313" key="4">
    <source>
        <dbReference type="EMBL" id="VDO15965.1"/>
    </source>
</evidence>
<sequence>MVNFQLTPVELGGGTAFTKTGSVARPVARSMVFWYNLLSSGDGDLRSRHGACPVLAGTKWVMNKWIRAAGQEFKRPCGLEPEPFNPEDEFLDP</sequence>
<dbReference type="GO" id="GO:0046872">
    <property type="term" value="F:metal ion binding"/>
    <property type="evidence" value="ECO:0007669"/>
    <property type="project" value="UniProtKB-KW"/>
</dbReference>
<organism evidence="6">
    <name type="scientific">Rodentolepis nana</name>
    <name type="common">Dwarf tapeworm</name>
    <name type="synonym">Hymenolepis nana</name>
    <dbReference type="NCBI Taxonomy" id="102285"/>
    <lineage>
        <taxon>Eukaryota</taxon>
        <taxon>Metazoa</taxon>
        <taxon>Spiralia</taxon>
        <taxon>Lophotrochozoa</taxon>
        <taxon>Platyhelminthes</taxon>
        <taxon>Cestoda</taxon>
        <taxon>Eucestoda</taxon>
        <taxon>Cyclophyllidea</taxon>
        <taxon>Hymenolepididae</taxon>
        <taxon>Rodentolepis</taxon>
    </lineage>
</organism>
<dbReference type="Gene3D" id="2.60.120.620">
    <property type="entry name" value="q2cbj1_9rhob like domain"/>
    <property type="match status" value="1"/>
</dbReference>